<evidence type="ECO:0000259" key="2">
    <source>
        <dbReference type="Pfam" id="PF12804"/>
    </source>
</evidence>
<dbReference type="Pfam" id="PF12804">
    <property type="entry name" value="NTP_transf_3"/>
    <property type="match status" value="1"/>
</dbReference>
<protein>
    <submittedName>
        <fullName evidence="3">MobA-like NTP transferase domain-containing protein</fullName>
    </submittedName>
</protein>
<dbReference type="PANTHER" id="PTHR43777:SF1">
    <property type="entry name" value="MOLYBDENUM COFACTOR CYTIDYLYLTRANSFERASE"/>
    <property type="match status" value="1"/>
</dbReference>
<dbReference type="Proteomes" id="UP001201812">
    <property type="component" value="Unassembled WGS sequence"/>
</dbReference>
<dbReference type="SUPFAM" id="SSF53448">
    <property type="entry name" value="Nucleotide-diphospho-sugar transferases"/>
    <property type="match status" value="1"/>
</dbReference>
<dbReference type="InterPro" id="IPR029044">
    <property type="entry name" value="Nucleotide-diphossugar_trans"/>
</dbReference>
<gene>
    <name evidence="3" type="ORF">DdX_20577</name>
</gene>
<sequence length="257" mass="27105">MIQPERVALVLLAAGRSRRFGGADKLTTPYLGRPLGLHVVVALEGVPFCERVAVVSRTRLDLAACGYRIVRNDDPEAGLGRSLRLGIEAACAGAAEAVLIAFADMPRVTATHVYRLLDRAEGPDAIVASSDGVIPRPPVLFGAAHFDRLLRSTDDMAVRDLVKQGHHVVTSPAELPGAGDRIGPVLGVHAGTRQYGGEEGAGHPRRPRDLVVDRGAVGRPVRADRTAPERRDLASAGLGDPGAFLLPDLPDPGDAAR</sequence>
<comment type="caution">
    <text evidence="3">The sequence shown here is derived from an EMBL/GenBank/DDBJ whole genome shotgun (WGS) entry which is preliminary data.</text>
</comment>
<dbReference type="GO" id="GO:0016779">
    <property type="term" value="F:nucleotidyltransferase activity"/>
    <property type="evidence" value="ECO:0007669"/>
    <property type="project" value="UniProtKB-ARBA"/>
</dbReference>
<dbReference type="Gene3D" id="3.90.550.10">
    <property type="entry name" value="Spore Coat Polysaccharide Biosynthesis Protein SpsA, Chain A"/>
    <property type="match status" value="1"/>
</dbReference>
<evidence type="ECO:0000313" key="3">
    <source>
        <dbReference type="EMBL" id="KAI1693569.1"/>
    </source>
</evidence>
<organism evidence="3 4">
    <name type="scientific">Ditylenchus destructor</name>
    <dbReference type="NCBI Taxonomy" id="166010"/>
    <lineage>
        <taxon>Eukaryota</taxon>
        <taxon>Metazoa</taxon>
        <taxon>Ecdysozoa</taxon>
        <taxon>Nematoda</taxon>
        <taxon>Chromadorea</taxon>
        <taxon>Rhabditida</taxon>
        <taxon>Tylenchina</taxon>
        <taxon>Tylenchomorpha</taxon>
        <taxon>Sphaerularioidea</taxon>
        <taxon>Anguinidae</taxon>
        <taxon>Anguininae</taxon>
        <taxon>Ditylenchus</taxon>
    </lineage>
</organism>
<evidence type="ECO:0000256" key="1">
    <source>
        <dbReference type="SAM" id="MobiDB-lite"/>
    </source>
</evidence>
<keyword evidence="4" id="KW-1185">Reference proteome</keyword>
<accession>A0AAD4QW15</accession>
<evidence type="ECO:0000313" key="4">
    <source>
        <dbReference type="Proteomes" id="UP001201812"/>
    </source>
</evidence>
<name>A0AAD4QW15_9BILA</name>
<dbReference type="AlphaFoldDB" id="A0AAD4QW15"/>
<proteinExistence type="predicted"/>
<reference evidence="3" key="1">
    <citation type="submission" date="2022-01" db="EMBL/GenBank/DDBJ databases">
        <title>Genome Sequence Resource for Two Populations of Ditylenchus destructor, the Migratory Endoparasitic Phytonematode.</title>
        <authorList>
            <person name="Zhang H."/>
            <person name="Lin R."/>
            <person name="Xie B."/>
        </authorList>
    </citation>
    <scope>NUCLEOTIDE SEQUENCE</scope>
    <source>
        <strain evidence="3">BazhouSP</strain>
    </source>
</reference>
<keyword evidence="3" id="KW-0808">Transferase</keyword>
<dbReference type="InterPro" id="IPR025877">
    <property type="entry name" value="MobA-like_NTP_Trfase"/>
</dbReference>
<feature type="domain" description="MobA-like NTP transferase" evidence="2">
    <location>
        <begin position="10"/>
        <end position="167"/>
    </location>
</feature>
<dbReference type="PANTHER" id="PTHR43777">
    <property type="entry name" value="MOLYBDENUM COFACTOR CYTIDYLYLTRANSFERASE"/>
    <property type="match status" value="1"/>
</dbReference>
<feature type="region of interest" description="Disordered" evidence="1">
    <location>
        <begin position="214"/>
        <end position="257"/>
    </location>
</feature>
<feature type="compositionally biased region" description="Basic and acidic residues" evidence="1">
    <location>
        <begin position="221"/>
        <end position="233"/>
    </location>
</feature>
<dbReference type="EMBL" id="JAKKPZ010000611">
    <property type="protein sequence ID" value="KAI1693569.1"/>
    <property type="molecule type" value="Genomic_DNA"/>
</dbReference>